<feature type="transmembrane region" description="Helical" evidence="9">
    <location>
        <begin position="84"/>
        <end position="105"/>
    </location>
</feature>
<evidence type="ECO:0000256" key="10">
    <source>
        <dbReference type="SAM" id="MobiDB-lite"/>
    </source>
</evidence>
<proteinExistence type="inferred from homology"/>
<reference evidence="12 13" key="1">
    <citation type="submission" date="2015-12" db="EMBL/GenBank/DDBJ databases">
        <title>Genome sequence of Tistrella mobilis MCCC 1A02139.</title>
        <authorList>
            <person name="Lu L."/>
            <person name="Lai Q."/>
            <person name="Shao Z."/>
            <person name="Qian P."/>
        </authorList>
    </citation>
    <scope>NUCLEOTIDE SEQUENCE [LARGE SCALE GENOMIC DNA]</scope>
    <source>
        <strain evidence="12 13">MCCC 1A02139</strain>
    </source>
</reference>
<dbReference type="PANTHER" id="PTHR35011">
    <property type="entry name" value="2,3-DIKETO-L-GULONATE TRAP TRANSPORTER SMALL PERMEASE PROTEIN YIAM"/>
    <property type="match status" value="1"/>
</dbReference>
<dbReference type="GO" id="GO:0015740">
    <property type="term" value="P:C4-dicarboxylate transport"/>
    <property type="evidence" value="ECO:0007669"/>
    <property type="project" value="TreeGrafter"/>
</dbReference>
<name>A0A162LTE7_9PROT</name>
<comment type="subcellular location">
    <subcellularLocation>
        <location evidence="1 9">Cell inner membrane</location>
        <topology evidence="1 9">Multi-pass membrane protein</topology>
    </subcellularLocation>
</comment>
<evidence type="ECO:0000256" key="7">
    <source>
        <dbReference type="ARBA" id="ARBA00023136"/>
    </source>
</evidence>
<dbReference type="Proteomes" id="UP000075787">
    <property type="component" value="Unassembled WGS sequence"/>
</dbReference>
<dbReference type="EMBL" id="LPZR01000034">
    <property type="protein sequence ID" value="KYO57012.1"/>
    <property type="molecule type" value="Genomic_DNA"/>
</dbReference>
<feature type="transmembrane region" description="Helical" evidence="9">
    <location>
        <begin position="125"/>
        <end position="144"/>
    </location>
</feature>
<dbReference type="InterPro" id="IPR055348">
    <property type="entry name" value="DctQ"/>
</dbReference>
<evidence type="ECO:0000256" key="9">
    <source>
        <dbReference type="RuleBase" id="RU369079"/>
    </source>
</evidence>
<evidence type="ECO:0000256" key="6">
    <source>
        <dbReference type="ARBA" id="ARBA00022989"/>
    </source>
</evidence>
<keyword evidence="3" id="KW-1003">Cell membrane</keyword>
<feature type="transmembrane region" description="Helical" evidence="9">
    <location>
        <begin position="12"/>
        <end position="35"/>
    </location>
</feature>
<protein>
    <recommendedName>
        <fullName evidence="9">TRAP transporter small permease protein</fullName>
    </recommendedName>
</protein>
<gene>
    <name evidence="12" type="ORF">AUP44_21245</name>
</gene>
<keyword evidence="6 9" id="KW-1133">Transmembrane helix</keyword>
<dbReference type="Pfam" id="PF04290">
    <property type="entry name" value="DctQ"/>
    <property type="match status" value="1"/>
</dbReference>
<keyword evidence="2 9" id="KW-0813">Transport</keyword>
<evidence type="ECO:0000256" key="4">
    <source>
        <dbReference type="ARBA" id="ARBA00022519"/>
    </source>
</evidence>
<evidence type="ECO:0000256" key="1">
    <source>
        <dbReference type="ARBA" id="ARBA00004429"/>
    </source>
</evidence>
<evidence type="ECO:0000256" key="3">
    <source>
        <dbReference type="ARBA" id="ARBA00022475"/>
    </source>
</evidence>
<evidence type="ECO:0000256" key="5">
    <source>
        <dbReference type="ARBA" id="ARBA00022692"/>
    </source>
</evidence>
<keyword evidence="5 9" id="KW-0812">Transmembrane</keyword>
<keyword evidence="4 9" id="KW-0997">Cell inner membrane</keyword>
<dbReference type="GO" id="GO:0022857">
    <property type="term" value="F:transmembrane transporter activity"/>
    <property type="evidence" value="ECO:0007669"/>
    <property type="project" value="UniProtKB-UniRule"/>
</dbReference>
<feature type="region of interest" description="Disordered" evidence="10">
    <location>
        <begin position="169"/>
        <end position="190"/>
    </location>
</feature>
<comment type="caution">
    <text evidence="12">The sequence shown here is derived from an EMBL/GenBank/DDBJ whole genome shotgun (WGS) entry which is preliminary data.</text>
</comment>
<evidence type="ECO:0000259" key="11">
    <source>
        <dbReference type="Pfam" id="PF04290"/>
    </source>
</evidence>
<evidence type="ECO:0000256" key="8">
    <source>
        <dbReference type="ARBA" id="ARBA00038436"/>
    </source>
</evidence>
<dbReference type="OrthoDB" id="7843639at2"/>
<dbReference type="GeneID" id="97240063"/>
<dbReference type="PANTHER" id="PTHR35011:SF2">
    <property type="entry name" value="2,3-DIKETO-L-GULONATE TRAP TRANSPORTER SMALL PERMEASE PROTEIN YIAM"/>
    <property type="match status" value="1"/>
</dbReference>
<dbReference type="AlphaFoldDB" id="A0A162LTE7"/>
<evidence type="ECO:0000313" key="13">
    <source>
        <dbReference type="Proteomes" id="UP000075787"/>
    </source>
</evidence>
<sequence length="190" mass="21014">MIARIWGRLEEGAIAFLLAAMTLLTFVQVVLRYVFNSGLVWALEATFYLFAWLIMIGISYCVRVHAHIGIDLVVKMMPAAPRKLVGLVAVALALLYAGLMFWGSWNYTDRMMMLGIEAEDIPVERWILSIILPVGFALLGLRLIEQGWAILTGRAEGFQLADEAAEAMALDQRGKDDPTDDAAARGGRGR</sequence>
<comment type="function">
    <text evidence="9">Part of the tripartite ATP-independent periplasmic (TRAP) transport system.</text>
</comment>
<accession>A0A162LTE7</accession>
<dbReference type="RefSeq" id="WP_062761718.1">
    <property type="nucleotide sequence ID" value="NZ_CP121027.1"/>
</dbReference>
<keyword evidence="7 9" id="KW-0472">Membrane</keyword>
<feature type="transmembrane region" description="Helical" evidence="9">
    <location>
        <begin position="41"/>
        <end position="63"/>
    </location>
</feature>
<comment type="similarity">
    <text evidence="8 9">Belongs to the TRAP transporter small permease family.</text>
</comment>
<dbReference type="GO" id="GO:0005886">
    <property type="term" value="C:plasma membrane"/>
    <property type="evidence" value="ECO:0007669"/>
    <property type="project" value="UniProtKB-SubCell"/>
</dbReference>
<feature type="domain" description="Tripartite ATP-independent periplasmic transporters DctQ component" evidence="11">
    <location>
        <begin position="21"/>
        <end position="149"/>
    </location>
</feature>
<comment type="subunit">
    <text evidence="9">The complex comprises the extracytoplasmic solute receptor protein and the two transmembrane proteins.</text>
</comment>
<evidence type="ECO:0000256" key="2">
    <source>
        <dbReference type="ARBA" id="ARBA00022448"/>
    </source>
</evidence>
<dbReference type="InterPro" id="IPR007387">
    <property type="entry name" value="TRAP_DctQ"/>
</dbReference>
<evidence type="ECO:0000313" key="12">
    <source>
        <dbReference type="EMBL" id="KYO57012.1"/>
    </source>
</evidence>
<organism evidence="12 13">
    <name type="scientific">Tistrella mobilis</name>
    <dbReference type="NCBI Taxonomy" id="171437"/>
    <lineage>
        <taxon>Bacteria</taxon>
        <taxon>Pseudomonadati</taxon>
        <taxon>Pseudomonadota</taxon>
        <taxon>Alphaproteobacteria</taxon>
        <taxon>Geminicoccales</taxon>
        <taxon>Geminicoccaceae</taxon>
        <taxon>Tistrella</taxon>
    </lineage>
</organism>